<dbReference type="EMBL" id="KN819366">
    <property type="protein sequence ID" value="KIJ12266.1"/>
    <property type="molecule type" value="Genomic_DNA"/>
</dbReference>
<reference evidence="1 2" key="1">
    <citation type="submission" date="2014-06" db="EMBL/GenBank/DDBJ databases">
        <authorList>
            <consortium name="DOE Joint Genome Institute"/>
            <person name="Kuo A."/>
            <person name="Kohler A."/>
            <person name="Nagy L.G."/>
            <person name="Floudas D."/>
            <person name="Copeland A."/>
            <person name="Barry K.W."/>
            <person name="Cichocki N."/>
            <person name="Veneault-Fourrey C."/>
            <person name="LaButti K."/>
            <person name="Lindquist E.A."/>
            <person name="Lipzen A."/>
            <person name="Lundell T."/>
            <person name="Morin E."/>
            <person name="Murat C."/>
            <person name="Sun H."/>
            <person name="Tunlid A."/>
            <person name="Henrissat B."/>
            <person name="Grigoriev I.V."/>
            <person name="Hibbett D.S."/>
            <person name="Martin F."/>
            <person name="Nordberg H.P."/>
            <person name="Cantor M.N."/>
            <person name="Hua S.X."/>
        </authorList>
    </citation>
    <scope>NUCLEOTIDE SEQUENCE [LARGE SCALE GENOMIC DNA]</scope>
    <source>
        <strain evidence="1 2">ATCC 200175</strain>
    </source>
</reference>
<evidence type="ECO:0000313" key="1">
    <source>
        <dbReference type="EMBL" id="KIJ12266.1"/>
    </source>
</evidence>
<dbReference type="OrthoDB" id="2691977at2759"/>
<dbReference type="HOGENOM" id="CLU_1781929_0_0_1"/>
<proteinExistence type="predicted"/>
<dbReference type="Proteomes" id="UP000053647">
    <property type="component" value="Unassembled WGS sequence"/>
</dbReference>
<organism evidence="1 2">
    <name type="scientific">Paxillus involutus ATCC 200175</name>
    <dbReference type="NCBI Taxonomy" id="664439"/>
    <lineage>
        <taxon>Eukaryota</taxon>
        <taxon>Fungi</taxon>
        <taxon>Dikarya</taxon>
        <taxon>Basidiomycota</taxon>
        <taxon>Agaricomycotina</taxon>
        <taxon>Agaricomycetes</taxon>
        <taxon>Agaricomycetidae</taxon>
        <taxon>Boletales</taxon>
        <taxon>Paxilineae</taxon>
        <taxon>Paxillaceae</taxon>
        <taxon>Paxillus</taxon>
    </lineage>
</organism>
<dbReference type="AlphaFoldDB" id="A0A0C9TYB2"/>
<protein>
    <submittedName>
        <fullName evidence="1">Uncharacterized protein</fullName>
    </submittedName>
</protein>
<evidence type="ECO:0000313" key="2">
    <source>
        <dbReference type="Proteomes" id="UP000053647"/>
    </source>
</evidence>
<reference evidence="2" key="2">
    <citation type="submission" date="2015-01" db="EMBL/GenBank/DDBJ databases">
        <title>Evolutionary Origins and Diversification of the Mycorrhizal Mutualists.</title>
        <authorList>
            <consortium name="DOE Joint Genome Institute"/>
            <consortium name="Mycorrhizal Genomics Consortium"/>
            <person name="Kohler A."/>
            <person name="Kuo A."/>
            <person name="Nagy L.G."/>
            <person name="Floudas D."/>
            <person name="Copeland A."/>
            <person name="Barry K.W."/>
            <person name="Cichocki N."/>
            <person name="Veneault-Fourrey C."/>
            <person name="LaButti K."/>
            <person name="Lindquist E.A."/>
            <person name="Lipzen A."/>
            <person name="Lundell T."/>
            <person name="Morin E."/>
            <person name="Murat C."/>
            <person name="Riley R."/>
            <person name="Ohm R."/>
            <person name="Sun H."/>
            <person name="Tunlid A."/>
            <person name="Henrissat B."/>
            <person name="Grigoriev I.V."/>
            <person name="Hibbett D.S."/>
            <person name="Martin F."/>
        </authorList>
    </citation>
    <scope>NUCLEOTIDE SEQUENCE [LARGE SCALE GENOMIC DNA]</scope>
    <source>
        <strain evidence="2">ATCC 200175</strain>
    </source>
</reference>
<keyword evidence="2" id="KW-1185">Reference proteome</keyword>
<accession>A0A0C9TYB2</accession>
<name>A0A0C9TYB2_PAXIN</name>
<feature type="non-terminal residue" evidence="1">
    <location>
        <position position="1"/>
    </location>
</feature>
<sequence length="146" mass="16400">YTDVFDSFCSLLASHSPQAYKTFHHHFGGRTLRSMRDLRFKQPLFEPGFSEKNIARAAETIRRLKYDGPLALSWDDTDLEKALATWKDSDGLWIVLGAAQGPMQVTSIEDVDHLIQDLDAKIDLADKVCYAAVNLADRAGTYPIKP</sequence>
<gene>
    <name evidence="1" type="ORF">PAXINDRAFT_83149</name>
</gene>